<dbReference type="GO" id="GO:0008270">
    <property type="term" value="F:zinc ion binding"/>
    <property type="evidence" value="ECO:0007669"/>
    <property type="project" value="InterPro"/>
</dbReference>
<evidence type="ECO:0000256" key="4">
    <source>
        <dbReference type="ARBA" id="ARBA00023015"/>
    </source>
</evidence>
<evidence type="ECO:0000256" key="2">
    <source>
        <dbReference type="ARBA" id="ARBA00022723"/>
    </source>
</evidence>
<feature type="domain" description="Xylanolytic transcriptional activator regulatory" evidence="9">
    <location>
        <begin position="326"/>
        <end position="406"/>
    </location>
</feature>
<dbReference type="GO" id="GO:0045944">
    <property type="term" value="P:positive regulation of transcription by RNA polymerase II"/>
    <property type="evidence" value="ECO:0007669"/>
    <property type="project" value="TreeGrafter"/>
</dbReference>
<evidence type="ECO:0000256" key="7">
    <source>
        <dbReference type="ARBA" id="ARBA00023242"/>
    </source>
</evidence>
<sequence length="728" mass="81317">MESSSSSSRRPQETGRDPDILFRNHHEPQQTIAAASHSVQAAGVIAEGSGHQNSTSSSSLPNPPAILGDKRKDNVEHYRRPLKSRALERQQSWSPSNLDFSYGHTNEARRPDQGQRPSRQRIESFAARRTDRPSSMSSVTPTTPNYPNSVQNLTTAVLPSNDQLLDSLPMATRLHDVLHSEAPIPAMSRLQPAGSRSMRTRIPSGVLPLESEASTLVSHFLDHTNTSLPILSKTRLWLQVEALYTNVHDVLKQEDVCLVFLVFACSASTIRGNCAETVHLKERAPSFWAEASKHLAACTAVDSVLRIEIMLLHLQYVMYNPAAGVVWDLAGATMRTVIDSGFHHETSSTGKRDDPDAQIDHQVDRRRRLFWSIYCIDRNLATALGRPPGIPDNWISAELPSVLDDGYIEGRGDDSQPSRLSPSKLATRHHIRIRRLQSEVHNHLYSAAVPDEPPPKTWFESVQSRLDQWREDWPAPTSFVSEEWLNLNYHMTVTLLLRPTAANPNPDRSQTQTALDSSSQVMRFYKDMFRKGRINYNWVAMYQLFINGVTYLNGLWQAHRHGWSIVPTLVDALLDIQGCSSIIEALAVITPGSSGIRNAFERVSEGVIRHLSQYSRLAGLSRQVSPSGSQSRPSNGTTTVCLQPPRSSLDNYTQTTVERLEPHDLPFAQVPQYSSGFPNIIGNEIALDESLVFGEHPFDDLLFRPLGDYTGDQWDEAVNSVLDQMAAQ</sequence>
<evidence type="ECO:0000313" key="11">
    <source>
        <dbReference type="Proteomes" id="UP000812966"/>
    </source>
</evidence>
<organism evidence="10 11">
    <name type="scientific">Filobasidium floriforme</name>
    <dbReference type="NCBI Taxonomy" id="5210"/>
    <lineage>
        <taxon>Eukaryota</taxon>
        <taxon>Fungi</taxon>
        <taxon>Dikarya</taxon>
        <taxon>Basidiomycota</taxon>
        <taxon>Agaricomycotina</taxon>
        <taxon>Tremellomycetes</taxon>
        <taxon>Filobasidiales</taxon>
        <taxon>Filobasidiaceae</taxon>
        <taxon>Filobasidium</taxon>
    </lineage>
</organism>
<evidence type="ECO:0000256" key="8">
    <source>
        <dbReference type="SAM" id="MobiDB-lite"/>
    </source>
</evidence>
<dbReference type="CDD" id="cd12148">
    <property type="entry name" value="fungal_TF_MHR"/>
    <property type="match status" value="1"/>
</dbReference>
<comment type="caution">
    <text evidence="10">The sequence shown here is derived from an EMBL/GenBank/DDBJ whole genome shotgun (WGS) entry which is preliminary data.</text>
</comment>
<dbReference type="Pfam" id="PF04082">
    <property type="entry name" value="Fungal_trans"/>
    <property type="match status" value="1"/>
</dbReference>
<dbReference type="GO" id="GO:0005634">
    <property type="term" value="C:nucleus"/>
    <property type="evidence" value="ECO:0007669"/>
    <property type="project" value="UniProtKB-SubCell"/>
</dbReference>
<dbReference type="AlphaFoldDB" id="A0A8K0NTA1"/>
<dbReference type="InterPro" id="IPR052202">
    <property type="entry name" value="Yeast_MetPath_Reg"/>
</dbReference>
<comment type="subcellular location">
    <subcellularLocation>
        <location evidence="1">Nucleus</location>
    </subcellularLocation>
</comment>
<dbReference type="GO" id="GO:0043565">
    <property type="term" value="F:sequence-specific DNA binding"/>
    <property type="evidence" value="ECO:0007669"/>
    <property type="project" value="TreeGrafter"/>
</dbReference>
<feature type="compositionally biased region" description="Low complexity" evidence="8">
    <location>
        <begin position="133"/>
        <end position="143"/>
    </location>
</feature>
<dbReference type="GO" id="GO:0006351">
    <property type="term" value="P:DNA-templated transcription"/>
    <property type="evidence" value="ECO:0007669"/>
    <property type="project" value="InterPro"/>
</dbReference>
<protein>
    <recommendedName>
        <fullName evidence="9">Xylanolytic transcriptional activator regulatory domain-containing protein</fullName>
    </recommendedName>
</protein>
<dbReference type="Proteomes" id="UP000812966">
    <property type="component" value="Unassembled WGS sequence"/>
</dbReference>
<feature type="compositionally biased region" description="Polar residues" evidence="8">
    <location>
        <begin position="29"/>
        <end position="39"/>
    </location>
</feature>
<keyword evidence="2" id="KW-0479">Metal-binding</keyword>
<feature type="region of interest" description="Disordered" evidence="8">
    <location>
        <begin position="1"/>
        <end position="74"/>
    </location>
</feature>
<evidence type="ECO:0000256" key="3">
    <source>
        <dbReference type="ARBA" id="ARBA00022833"/>
    </source>
</evidence>
<feature type="region of interest" description="Disordered" evidence="8">
    <location>
        <begin position="86"/>
        <end position="151"/>
    </location>
</feature>
<gene>
    <name evidence="10" type="ORF">FFLO_00798</name>
</gene>
<keyword evidence="11" id="KW-1185">Reference proteome</keyword>
<proteinExistence type="predicted"/>
<evidence type="ECO:0000256" key="6">
    <source>
        <dbReference type="ARBA" id="ARBA00023163"/>
    </source>
</evidence>
<feature type="compositionally biased region" description="Polar residues" evidence="8">
    <location>
        <begin position="89"/>
        <end position="99"/>
    </location>
</feature>
<dbReference type="SMART" id="SM00906">
    <property type="entry name" value="Fungal_trans"/>
    <property type="match status" value="1"/>
</dbReference>
<accession>A0A8K0NTA1</accession>
<feature type="compositionally biased region" description="Basic and acidic residues" evidence="8">
    <location>
        <begin position="10"/>
        <end position="28"/>
    </location>
</feature>
<keyword evidence="3" id="KW-0862">Zinc</keyword>
<dbReference type="PANTHER" id="PTHR47782">
    <property type="entry name" value="ZN(II)2CYS6 TRANSCRIPTION FACTOR (EUROFUNG)-RELATED"/>
    <property type="match status" value="1"/>
</dbReference>
<keyword evidence="4" id="KW-0805">Transcription regulation</keyword>
<keyword evidence="7" id="KW-0539">Nucleus</keyword>
<dbReference type="InterPro" id="IPR007219">
    <property type="entry name" value="XnlR_reg_dom"/>
</dbReference>
<keyword evidence="6" id="KW-0804">Transcription</keyword>
<evidence type="ECO:0000256" key="5">
    <source>
        <dbReference type="ARBA" id="ARBA00023125"/>
    </source>
</evidence>
<feature type="compositionally biased region" description="Basic and acidic residues" evidence="8">
    <location>
        <begin position="120"/>
        <end position="132"/>
    </location>
</feature>
<name>A0A8K0NTA1_9TREE</name>
<dbReference type="PANTHER" id="PTHR47782:SF1">
    <property type="entry name" value="PYRIMIDINE PATHWAY REGULATORY PROTEIN 1"/>
    <property type="match status" value="1"/>
</dbReference>
<reference evidence="10" key="1">
    <citation type="submission" date="2020-04" db="EMBL/GenBank/DDBJ databases">
        <title>Analysis of mating type loci in Filobasidium floriforme.</title>
        <authorList>
            <person name="Nowrousian M."/>
        </authorList>
    </citation>
    <scope>NUCLEOTIDE SEQUENCE</scope>
    <source>
        <strain evidence="10">CBS 6242</strain>
    </source>
</reference>
<evidence type="ECO:0000259" key="9">
    <source>
        <dbReference type="SMART" id="SM00906"/>
    </source>
</evidence>
<dbReference type="EMBL" id="JABELV010000009">
    <property type="protein sequence ID" value="KAG7571286.1"/>
    <property type="molecule type" value="Genomic_DNA"/>
</dbReference>
<evidence type="ECO:0000313" key="10">
    <source>
        <dbReference type="EMBL" id="KAG7571286.1"/>
    </source>
</evidence>
<evidence type="ECO:0000256" key="1">
    <source>
        <dbReference type="ARBA" id="ARBA00004123"/>
    </source>
</evidence>
<keyword evidence="5" id="KW-0238">DNA-binding</keyword>
<dbReference type="GO" id="GO:0000981">
    <property type="term" value="F:DNA-binding transcription factor activity, RNA polymerase II-specific"/>
    <property type="evidence" value="ECO:0007669"/>
    <property type="project" value="TreeGrafter"/>
</dbReference>